<keyword evidence="1" id="KW-1133">Transmembrane helix</keyword>
<feature type="transmembrane region" description="Helical" evidence="1">
    <location>
        <begin position="32"/>
        <end position="53"/>
    </location>
</feature>
<keyword evidence="1" id="KW-0812">Transmembrane</keyword>
<feature type="transmembrane region" description="Helical" evidence="1">
    <location>
        <begin position="73"/>
        <end position="91"/>
    </location>
</feature>
<proteinExistence type="predicted"/>
<comment type="caution">
    <text evidence="2">The sequence shown here is derived from an EMBL/GenBank/DDBJ whole genome shotgun (WGS) entry which is preliminary data.</text>
</comment>
<accession>A0A1D2YVE4</accession>
<sequence length="102" mass="11831">MILLEGLELNILMILAPAIVVFILVFFYKINWILVMVISILAELSLVVLDIYIYELKLKSINYVIEHELDNYFFDFIVPAITISILTLLLARKIKKNGIKMD</sequence>
<feature type="transmembrane region" description="Helical" evidence="1">
    <location>
        <begin position="6"/>
        <end position="27"/>
    </location>
</feature>
<organism evidence="2 3">
    <name type="scientific">Vulcanibacillus modesticaldus</name>
    <dbReference type="NCBI Taxonomy" id="337097"/>
    <lineage>
        <taxon>Bacteria</taxon>
        <taxon>Bacillati</taxon>
        <taxon>Bacillota</taxon>
        <taxon>Bacilli</taxon>
        <taxon>Bacillales</taxon>
        <taxon>Bacillaceae</taxon>
        <taxon>Vulcanibacillus</taxon>
    </lineage>
</organism>
<keyword evidence="1" id="KW-0472">Membrane</keyword>
<gene>
    <name evidence="2" type="ORF">BHF71_07645</name>
</gene>
<evidence type="ECO:0000313" key="3">
    <source>
        <dbReference type="Proteomes" id="UP000243739"/>
    </source>
</evidence>
<reference evidence="2 3" key="1">
    <citation type="submission" date="2016-09" db="EMBL/GenBank/DDBJ databases">
        <title>Draft genome sequence for the type strain of Vulcanibacillus modesticaldus BR, a strictly anaerobic, moderately thermophilic, and nitrate-reducing bacterium from deep sea-hydrothermal vents of the Mid-Atlantic Ridge.</title>
        <authorList>
            <person name="Abin C.A."/>
            <person name="Hollibaugh J.T."/>
        </authorList>
    </citation>
    <scope>NUCLEOTIDE SEQUENCE [LARGE SCALE GENOMIC DNA]</scope>
    <source>
        <strain evidence="2 3">BR</strain>
    </source>
</reference>
<protein>
    <submittedName>
        <fullName evidence="2">Uncharacterized protein</fullName>
    </submittedName>
</protein>
<evidence type="ECO:0000313" key="2">
    <source>
        <dbReference type="EMBL" id="OEF99694.1"/>
    </source>
</evidence>
<dbReference type="RefSeq" id="WP_069656415.1">
    <property type="nucleotide sequence ID" value="NZ_MIJF01000015.1"/>
</dbReference>
<dbReference type="Proteomes" id="UP000243739">
    <property type="component" value="Unassembled WGS sequence"/>
</dbReference>
<keyword evidence="3" id="KW-1185">Reference proteome</keyword>
<evidence type="ECO:0000256" key="1">
    <source>
        <dbReference type="SAM" id="Phobius"/>
    </source>
</evidence>
<dbReference type="EMBL" id="MIJF01000015">
    <property type="protein sequence ID" value="OEF99694.1"/>
    <property type="molecule type" value="Genomic_DNA"/>
</dbReference>
<name>A0A1D2YVE4_9BACI</name>
<dbReference type="AlphaFoldDB" id="A0A1D2YVE4"/>